<dbReference type="SUPFAM" id="SSF53383">
    <property type="entry name" value="PLP-dependent transferases"/>
    <property type="match status" value="1"/>
</dbReference>
<organism evidence="4 5">
    <name type="scientific">Breznakiella homolactica</name>
    <dbReference type="NCBI Taxonomy" id="2798577"/>
    <lineage>
        <taxon>Bacteria</taxon>
        <taxon>Pseudomonadati</taxon>
        <taxon>Spirochaetota</taxon>
        <taxon>Spirochaetia</taxon>
        <taxon>Spirochaetales</taxon>
        <taxon>Breznakiellaceae</taxon>
        <taxon>Breznakiella</taxon>
    </lineage>
</organism>
<keyword evidence="5" id="KW-1185">Reference proteome</keyword>
<sequence>MKTFPLPALSVREAAGLQFSLVDAITRHFPGAVFFSGGDLGLVPGLGRPAATKRTEETLADFFGQEDAVLVRGAGTGAIRSALGAAFSSGGKIFIHDAPPYPTTGLTFEQMNLTAVPGDFNTSAGDLYERSDADGALVQLARQKPDDSYDYEEIIRLFKTAHPDKPVITDDNYAVMKVPKIGCQAGADLSCFSLFKLLGPEGIGCVTGKKSYVEKIRATHYSGGVQVQGPEALEALRSLVYAPVALALQAEVCGEVAERLKSGEIPGIKDAFVVNAQSRVVVAELEKKDARKVLECAERFGAAPYPVGSESRYEIAPLFYRVSGTFLRSDPGLATRMIRINPMRAGAGTVMDILRRSIEEA</sequence>
<dbReference type="RefSeq" id="WP_215628221.1">
    <property type="nucleotide sequence ID" value="NZ_CP067089.2"/>
</dbReference>
<dbReference type="GO" id="GO:0008483">
    <property type="term" value="F:transaminase activity"/>
    <property type="evidence" value="ECO:0007669"/>
    <property type="project" value="UniProtKB-KW"/>
</dbReference>
<feature type="domain" description="Aminotransferase class V" evidence="2">
    <location>
        <begin position="152"/>
        <end position="225"/>
    </location>
</feature>
<dbReference type="InterPro" id="IPR015424">
    <property type="entry name" value="PyrdxlP-dep_Trfase"/>
</dbReference>
<dbReference type="KEGG" id="bhc:JFL75_08365"/>
<dbReference type="Pfam" id="PF00266">
    <property type="entry name" value="Aminotran_5"/>
    <property type="match status" value="1"/>
</dbReference>
<dbReference type="InterPro" id="IPR054718">
    <property type="entry name" value="YhfS-like_C"/>
</dbReference>
<dbReference type="Gene3D" id="3.90.1150.130">
    <property type="match status" value="1"/>
</dbReference>
<keyword evidence="1" id="KW-0663">Pyridoxal phosphate</keyword>
<dbReference type="Proteomes" id="UP000595917">
    <property type="component" value="Chromosome"/>
</dbReference>
<dbReference type="InterPro" id="IPR000192">
    <property type="entry name" value="Aminotrans_V_dom"/>
</dbReference>
<accession>A0A7T7XR22</accession>
<evidence type="ECO:0000259" key="3">
    <source>
        <dbReference type="Pfam" id="PF22475"/>
    </source>
</evidence>
<dbReference type="Pfam" id="PF22475">
    <property type="entry name" value="YhfS-like_C"/>
    <property type="match status" value="1"/>
</dbReference>
<dbReference type="EMBL" id="CP067089">
    <property type="protein sequence ID" value="QQO10916.1"/>
    <property type="molecule type" value="Genomic_DNA"/>
</dbReference>
<dbReference type="InterPro" id="IPR015421">
    <property type="entry name" value="PyrdxlP-dep_Trfase_major"/>
</dbReference>
<evidence type="ECO:0000259" key="2">
    <source>
        <dbReference type="Pfam" id="PF00266"/>
    </source>
</evidence>
<evidence type="ECO:0000313" key="5">
    <source>
        <dbReference type="Proteomes" id="UP000595917"/>
    </source>
</evidence>
<proteinExistence type="predicted"/>
<gene>
    <name evidence="4" type="ORF">JFL75_08365</name>
</gene>
<protein>
    <submittedName>
        <fullName evidence="4">Aminotransferase class V-fold PLP-dependent enzyme</fullName>
    </submittedName>
</protein>
<reference evidence="4" key="1">
    <citation type="submission" date="2021-01" db="EMBL/GenBank/DDBJ databases">
        <title>Description of Breznakiella homolactica.</title>
        <authorList>
            <person name="Song Y."/>
            <person name="Brune A."/>
        </authorList>
    </citation>
    <scope>NUCLEOTIDE SEQUENCE</scope>
    <source>
        <strain evidence="4">RmG30</strain>
    </source>
</reference>
<evidence type="ECO:0000256" key="1">
    <source>
        <dbReference type="ARBA" id="ARBA00022898"/>
    </source>
</evidence>
<dbReference type="AlphaFoldDB" id="A0A7T7XR22"/>
<keyword evidence="4" id="KW-0032">Aminotransferase</keyword>
<feature type="domain" description="YhfS-like C-terminal" evidence="3">
    <location>
        <begin position="255"/>
        <end position="354"/>
    </location>
</feature>
<keyword evidence="4" id="KW-0808">Transferase</keyword>
<name>A0A7T7XR22_9SPIR</name>
<evidence type="ECO:0000313" key="4">
    <source>
        <dbReference type="EMBL" id="QQO10916.1"/>
    </source>
</evidence>
<dbReference type="Gene3D" id="3.40.640.10">
    <property type="entry name" value="Type I PLP-dependent aspartate aminotransferase-like (Major domain)"/>
    <property type="match status" value="1"/>
</dbReference>